<protein>
    <submittedName>
        <fullName evidence="8">GMC family oxidoreductase</fullName>
    </submittedName>
</protein>
<dbReference type="InterPro" id="IPR000172">
    <property type="entry name" value="GMC_OxRdtase_N"/>
</dbReference>
<reference evidence="9" key="1">
    <citation type="journal article" date="2019" name="Int. J. Syst. Evol. Microbiol.">
        <title>The Global Catalogue of Microorganisms (GCM) 10K type strain sequencing project: providing services to taxonomists for standard genome sequencing and annotation.</title>
        <authorList>
            <consortium name="The Broad Institute Genomics Platform"/>
            <consortium name="The Broad Institute Genome Sequencing Center for Infectious Disease"/>
            <person name="Wu L."/>
            <person name="Ma J."/>
        </authorList>
    </citation>
    <scope>NUCLEOTIDE SEQUENCE [LARGE SCALE GENOMIC DNA]</scope>
    <source>
        <strain evidence="9">KCTC 5701</strain>
    </source>
</reference>
<keyword evidence="4 5" id="KW-0274">FAD</keyword>
<sequence length="530" mass="56074">MSGGRAVDYIVVGAGSAGSALAARLSADPRHSVLLLEAGDWDDRPEIHGTDADSVLSLLTSPWSPTIDWGYRTAPEKRLDGRSIPVARGKVVGGSSSVNALMWVRGSRADYDRWSARGNPGWSYEDVLPYFKRSEDYAGPGSPLRGRGGPVQVRDLERPSPVARAFVAATRELGHTGTGLDYNGVRQEGGGFYYQTTRTAAGRRSSAATAYLRPALDRSNLDVQVEARVTQVLFDGRRAAGVEYVKDGRTHTVAATQEVILSAGAFESPKLLMLSGIGPAAHLGRYGIRALADLPGVGANLQDHVFVPVCYQARGEHPPGALLSEAGLFTRTPAAGPDGPPDLQFTFGPVKFLPPTAPAGQWQGPGFTFAPIALLPRSRGRVTLQSADAWDQARVEANYLADEADLDVLLHGVGLARELAATSAFDAVRGAELAPGPQVTTDAELRAFIRANATTLWHPVGTCRMGTDDAAVVDAELRVHGVTGLRVADASVMPDIVAGNTNAPSIMIGEKAADLILRSRTHPLPTGETA</sequence>
<evidence type="ECO:0000256" key="2">
    <source>
        <dbReference type="ARBA" id="ARBA00010790"/>
    </source>
</evidence>
<keyword evidence="9" id="KW-1185">Reference proteome</keyword>
<feature type="domain" description="Glucose-methanol-choline oxidoreductase N-terminal" evidence="7">
    <location>
        <begin position="264"/>
        <end position="278"/>
    </location>
</feature>
<dbReference type="EMBL" id="JBHSOE010000007">
    <property type="protein sequence ID" value="MFC5655200.1"/>
    <property type="molecule type" value="Genomic_DNA"/>
</dbReference>
<dbReference type="PROSITE" id="PS00624">
    <property type="entry name" value="GMC_OXRED_2"/>
    <property type="match status" value="1"/>
</dbReference>
<evidence type="ECO:0000256" key="5">
    <source>
        <dbReference type="RuleBase" id="RU003968"/>
    </source>
</evidence>
<evidence type="ECO:0000259" key="6">
    <source>
        <dbReference type="PROSITE" id="PS00623"/>
    </source>
</evidence>
<dbReference type="Pfam" id="PF00732">
    <property type="entry name" value="GMC_oxred_N"/>
    <property type="match status" value="1"/>
</dbReference>
<dbReference type="SUPFAM" id="SSF54373">
    <property type="entry name" value="FAD-linked reductases, C-terminal domain"/>
    <property type="match status" value="1"/>
</dbReference>
<comment type="cofactor">
    <cofactor evidence="1">
        <name>FAD</name>
        <dbReference type="ChEBI" id="CHEBI:57692"/>
    </cofactor>
</comment>
<dbReference type="PANTHER" id="PTHR11552">
    <property type="entry name" value="GLUCOSE-METHANOL-CHOLINE GMC OXIDOREDUCTASE"/>
    <property type="match status" value="1"/>
</dbReference>
<evidence type="ECO:0000259" key="7">
    <source>
        <dbReference type="PROSITE" id="PS00624"/>
    </source>
</evidence>
<gene>
    <name evidence="8" type="ORF">ACFP3J_06810</name>
</gene>
<accession>A0ABW0WAE8</accession>
<dbReference type="PANTHER" id="PTHR11552:SF147">
    <property type="entry name" value="CHOLINE DEHYDROGENASE, MITOCHONDRIAL"/>
    <property type="match status" value="1"/>
</dbReference>
<dbReference type="SUPFAM" id="SSF51905">
    <property type="entry name" value="FAD/NAD(P)-binding domain"/>
    <property type="match status" value="1"/>
</dbReference>
<name>A0ABW0WAE8_STRNO</name>
<proteinExistence type="inferred from homology"/>
<evidence type="ECO:0000256" key="4">
    <source>
        <dbReference type="ARBA" id="ARBA00022827"/>
    </source>
</evidence>
<evidence type="ECO:0000256" key="3">
    <source>
        <dbReference type="ARBA" id="ARBA00022630"/>
    </source>
</evidence>
<dbReference type="Proteomes" id="UP001596065">
    <property type="component" value="Unassembled WGS sequence"/>
</dbReference>
<dbReference type="InterPro" id="IPR036188">
    <property type="entry name" value="FAD/NAD-bd_sf"/>
</dbReference>
<evidence type="ECO:0000256" key="1">
    <source>
        <dbReference type="ARBA" id="ARBA00001974"/>
    </source>
</evidence>
<dbReference type="PROSITE" id="PS00623">
    <property type="entry name" value="GMC_OXRED_1"/>
    <property type="match status" value="1"/>
</dbReference>
<dbReference type="PIRSF" id="PIRSF000137">
    <property type="entry name" value="Alcohol_oxidase"/>
    <property type="match status" value="1"/>
</dbReference>
<feature type="domain" description="Glucose-methanol-choline oxidoreductase N-terminal" evidence="6">
    <location>
        <begin position="89"/>
        <end position="112"/>
    </location>
</feature>
<dbReference type="RefSeq" id="WP_344348164.1">
    <property type="nucleotide sequence ID" value="NZ_BAAASM010000014.1"/>
</dbReference>
<dbReference type="Pfam" id="PF05199">
    <property type="entry name" value="GMC_oxred_C"/>
    <property type="match status" value="1"/>
</dbReference>
<dbReference type="InterPro" id="IPR012132">
    <property type="entry name" value="GMC_OxRdtase"/>
</dbReference>
<dbReference type="InterPro" id="IPR007867">
    <property type="entry name" value="GMC_OxRtase_C"/>
</dbReference>
<evidence type="ECO:0000313" key="8">
    <source>
        <dbReference type="EMBL" id="MFC5655200.1"/>
    </source>
</evidence>
<keyword evidence="3 5" id="KW-0285">Flavoprotein</keyword>
<comment type="similarity">
    <text evidence="2 5">Belongs to the GMC oxidoreductase family.</text>
</comment>
<dbReference type="Gene3D" id="3.50.50.60">
    <property type="entry name" value="FAD/NAD(P)-binding domain"/>
    <property type="match status" value="1"/>
</dbReference>
<dbReference type="Gene3D" id="3.30.560.10">
    <property type="entry name" value="Glucose Oxidase, domain 3"/>
    <property type="match status" value="1"/>
</dbReference>
<organism evidence="8 9">
    <name type="scientific">Streptomyces nogalater</name>
    <dbReference type="NCBI Taxonomy" id="38314"/>
    <lineage>
        <taxon>Bacteria</taxon>
        <taxon>Bacillati</taxon>
        <taxon>Actinomycetota</taxon>
        <taxon>Actinomycetes</taxon>
        <taxon>Kitasatosporales</taxon>
        <taxon>Streptomycetaceae</taxon>
        <taxon>Streptomyces</taxon>
    </lineage>
</organism>
<comment type="caution">
    <text evidence="8">The sequence shown here is derived from an EMBL/GenBank/DDBJ whole genome shotgun (WGS) entry which is preliminary data.</text>
</comment>
<evidence type="ECO:0000313" key="9">
    <source>
        <dbReference type="Proteomes" id="UP001596065"/>
    </source>
</evidence>